<gene>
    <name evidence="1" type="ORF">ACFOY0_03915</name>
</gene>
<accession>A0ABV8W4Z9</accession>
<dbReference type="Proteomes" id="UP001595719">
    <property type="component" value="Unassembled WGS sequence"/>
</dbReference>
<evidence type="ECO:0000313" key="2">
    <source>
        <dbReference type="Proteomes" id="UP001595719"/>
    </source>
</evidence>
<organism evidence="1 2">
    <name type="scientific">Flavobacterium quisquiliarum</name>
    <dbReference type="NCBI Taxonomy" id="1834436"/>
    <lineage>
        <taxon>Bacteria</taxon>
        <taxon>Pseudomonadati</taxon>
        <taxon>Bacteroidota</taxon>
        <taxon>Flavobacteriia</taxon>
        <taxon>Flavobacteriales</taxon>
        <taxon>Flavobacteriaceae</taxon>
        <taxon>Flavobacterium</taxon>
    </lineage>
</organism>
<reference evidence="2" key="1">
    <citation type="journal article" date="2019" name="Int. J. Syst. Evol. Microbiol.">
        <title>The Global Catalogue of Microorganisms (GCM) 10K type strain sequencing project: providing services to taxonomists for standard genome sequencing and annotation.</title>
        <authorList>
            <consortium name="The Broad Institute Genomics Platform"/>
            <consortium name="The Broad Institute Genome Sequencing Center for Infectious Disease"/>
            <person name="Wu L."/>
            <person name="Ma J."/>
        </authorList>
    </citation>
    <scope>NUCLEOTIDE SEQUENCE [LARGE SCALE GENOMIC DNA]</scope>
    <source>
        <strain evidence="2">CGMCC 1.15345</strain>
    </source>
</reference>
<protein>
    <recommendedName>
        <fullName evidence="3">Trypsin-like peptidase domain-containing protein</fullName>
    </recommendedName>
</protein>
<dbReference type="EMBL" id="JBHSCO010000001">
    <property type="protein sequence ID" value="MFC4390133.1"/>
    <property type="molecule type" value="Genomic_DNA"/>
</dbReference>
<name>A0ABV8W4Z9_9FLAO</name>
<proteinExistence type="predicted"/>
<keyword evidence="2" id="KW-1185">Reference proteome</keyword>
<dbReference type="RefSeq" id="WP_219071582.1">
    <property type="nucleotide sequence ID" value="NZ_JBHSCO010000001.1"/>
</dbReference>
<evidence type="ECO:0000313" key="1">
    <source>
        <dbReference type="EMBL" id="MFC4390133.1"/>
    </source>
</evidence>
<sequence>MPRPLGSSIERVNSGYAGTLGLRAKVNVNGNVVLCGMSCYHVLFPEELKKGVREVFSPDDSKILNSHGVVSPAMLDLNNTMQRGIGNVVTGYFNSYVDIGFFETTRELAAKDIYSFKPIKSIYELTLNDVNTLKVKLCGRTSGVVQGKVVSVRTDNDIIYFKGTSKQFKHEIQDLIQVEVQAAAGDSGSAVVTIEDELLGILVATDNHYAYIIPMHAVTKNFDVEFEF</sequence>
<comment type="caution">
    <text evidence="1">The sequence shown here is derived from an EMBL/GenBank/DDBJ whole genome shotgun (WGS) entry which is preliminary data.</text>
</comment>
<evidence type="ECO:0008006" key="3">
    <source>
        <dbReference type="Google" id="ProtNLM"/>
    </source>
</evidence>